<organism evidence="5 6">
    <name type="scientific">Paracoccus marinaquae</name>
    <dbReference type="NCBI Taxonomy" id="2841926"/>
    <lineage>
        <taxon>Bacteria</taxon>
        <taxon>Pseudomonadati</taxon>
        <taxon>Pseudomonadota</taxon>
        <taxon>Alphaproteobacteria</taxon>
        <taxon>Rhodobacterales</taxon>
        <taxon>Paracoccaceae</taxon>
        <taxon>Paracoccus</taxon>
    </lineage>
</organism>
<accession>A0ABS6AMT7</accession>
<keyword evidence="2" id="KW-0238">DNA-binding</keyword>
<evidence type="ECO:0000256" key="1">
    <source>
        <dbReference type="ARBA" id="ARBA00023015"/>
    </source>
</evidence>
<evidence type="ECO:0000256" key="3">
    <source>
        <dbReference type="ARBA" id="ARBA00023163"/>
    </source>
</evidence>
<dbReference type="Pfam" id="PF12802">
    <property type="entry name" value="MarR_2"/>
    <property type="match status" value="1"/>
</dbReference>
<sequence length="167" mass="18854">MPEQDRAARAAAQWRQEMPGMDVTAMEVFGRMFELVARLDRDQMTPLFAEIGLQQGEFDVLATLRRSGAPYRLSPTQLYEAMMLTSGGMTARLDRMQKRSLIERLPNPADRRGVLVGLTDHGLEMVEMAVVRHAENETRLLSSLGEDEQVLLNDLLKRLYAGLFATD</sequence>
<gene>
    <name evidence="5" type="ORF">KNW02_17500</name>
</gene>
<dbReference type="Proteomes" id="UP001166191">
    <property type="component" value="Unassembled WGS sequence"/>
</dbReference>
<proteinExistence type="predicted"/>
<evidence type="ECO:0000313" key="6">
    <source>
        <dbReference type="Proteomes" id="UP001166191"/>
    </source>
</evidence>
<evidence type="ECO:0000256" key="2">
    <source>
        <dbReference type="ARBA" id="ARBA00023125"/>
    </source>
</evidence>
<evidence type="ECO:0000313" key="5">
    <source>
        <dbReference type="EMBL" id="MBU3031904.1"/>
    </source>
</evidence>
<dbReference type="SMART" id="SM00347">
    <property type="entry name" value="HTH_MARR"/>
    <property type="match status" value="1"/>
</dbReference>
<protein>
    <submittedName>
        <fullName evidence="5">MarR family transcriptional regulator</fullName>
    </submittedName>
</protein>
<dbReference type="RefSeq" id="WP_216034525.1">
    <property type="nucleotide sequence ID" value="NZ_JAHKNG010000045.1"/>
</dbReference>
<reference evidence="5" key="1">
    <citation type="submission" date="2021-06" db="EMBL/GenBank/DDBJ databases">
        <title>Paracoccus bacterium XHP0099 sp. nov., isolated from the surface waters of the Yellow Sea.</title>
        <authorList>
            <person name="Xue H."/>
            <person name="Zhang D."/>
        </authorList>
    </citation>
    <scope>NUCLEOTIDE SEQUENCE</scope>
    <source>
        <strain evidence="5">XHP0099</strain>
    </source>
</reference>
<keyword evidence="1" id="KW-0805">Transcription regulation</keyword>
<comment type="caution">
    <text evidence="5">The sequence shown here is derived from an EMBL/GenBank/DDBJ whole genome shotgun (WGS) entry which is preliminary data.</text>
</comment>
<keyword evidence="6" id="KW-1185">Reference proteome</keyword>
<evidence type="ECO:0000259" key="4">
    <source>
        <dbReference type="PROSITE" id="PS50995"/>
    </source>
</evidence>
<dbReference type="PROSITE" id="PS50995">
    <property type="entry name" value="HTH_MARR_2"/>
    <property type="match status" value="1"/>
</dbReference>
<feature type="domain" description="HTH marR-type" evidence="4">
    <location>
        <begin position="25"/>
        <end position="161"/>
    </location>
</feature>
<keyword evidence="3" id="KW-0804">Transcription</keyword>
<name>A0ABS6AMT7_9RHOB</name>
<dbReference type="PANTHER" id="PTHR42756">
    <property type="entry name" value="TRANSCRIPTIONAL REGULATOR, MARR"/>
    <property type="match status" value="1"/>
</dbReference>
<dbReference type="PANTHER" id="PTHR42756:SF1">
    <property type="entry name" value="TRANSCRIPTIONAL REPRESSOR OF EMRAB OPERON"/>
    <property type="match status" value="1"/>
</dbReference>
<dbReference type="EMBL" id="JAHKNG010000045">
    <property type="protein sequence ID" value="MBU3031904.1"/>
    <property type="molecule type" value="Genomic_DNA"/>
</dbReference>
<dbReference type="InterPro" id="IPR000835">
    <property type="entry name" value="HTH_MarR-typ"/>
</dbReference>